<dbReference type="Proteomes" id="UP001162501">
    <property type="component" value="Chromosome 31"/>
</dbReference>
<evidence type="ECO:0000313" key="1">
    <source>
        <dbReference type="EMBL" id="CAI9707666.1"/>
    </source>
</evidence>
<accession>A0ACB0F406</accession>
<name>A0ACB0F406_RANTA</name>
<reference evidence="1" key="1">
    <citation type="submission" date="2023-05" db="EMBL/GenBank/DDBJ databases">
        <authorList>
            <consortium name="ELIXIR-Norway"/>
        </authorList>
    </citation>
    <scope>NUCLEOTIDE SEQUENCE</scope>
</reference>
<gene>
    <name evidence="1" type="ORF">MRATA1EN3_LOCUS18879</name>
</gene>
<proteinExistence type="predicted"/>
<evidence type="ECO:0000313" key="2">
    <source>
        <dbReference type="Proteomes" id="UP001162501"/>
    </source>
</evidence>
<organism evidence="1 2">
    <name type="scientific">Rangifer tarandus platyrhynchus</name>
    <name type="common">Svalbard reindeer</name>
    <dbReference type="NCBI Taxonomy" id="3082113"/>
    <lineage>
        <taxon>Eukaryota</taxon>
        <taxon>Metazoa</taxon>
        <taxon>Chordata</taxon>
        <taxon>Craniata</taxon>
        <taxon>Vertebrata</taxon>
        <taxon>Euteleostomi</taxon>
        <taxon>Mammalia</taxon>
        <taxon>Eutheria</taxon>
        <taxon>Laurasiatheria</taxon>
        <taxon>Artiodactyla</taxon>
        <taxon>Ruminantia</taxon>
        <taxon>Pecora</taxon>
        <taxon>Cervidae</taxon>
        <taxon>Odocoileinae</taxon>
        <taxon>Rangifer</taxon>
    </lineage>
</organism>
<sequence length="261" mass="27282">MSHRLKESADLTPRKPKRVLWHDGREGRGPADISLTGNAVICATVATGSGGPTERILSKTVLTQGGFSEARVGLRGSAGSGHPQAAGARPEWAEPEVREEGTASCRRGPVRGPQALLRRARSPAPTREGQKAASAPASDKATSGAAPGRPGKTGTAARRGDGHLVSYLDACAARRAEGGPRLPAPGETRRERSQLPARQWERRALTAGPPEKSSPSSSRFPKDKEGPAMLRDSSHPASLPATGVYEGLLCGGYPEAGGQRR</sequence>
<dbReference type="EMBL" id="OX596115">
    <property type="protein sequence ID" value="CAI9707666.1"/>
    <property type="molecule type" value="Genomic_DNA"/>
</dbReference>
<protein>
    <submittedName>
        <fullName evidence="1">Uncharacterized protein</fullName>
    </submittedName>
</protein>